<evidence type="ECO:0000259" key="4">
    <source>
        <dbReference type="PROSITE" id="PS50893"/>
    </source>
</evidence>
<dbReference type="PROSITE" id="PS00211">
    <property type="entry name" value="ABC_TRANSPORTER_1"/>
    <property type="match status" value="1"/>
</dbReference>
<dbReference type="PROSITE" id="PS50893">
    <property type="entry name" value="ABC_TRANSPORTER_2"/>
    <property type="match status" value="1"/>
</dbReference>
<dbReference type="InterPro" id="IPR027417">
    <property type="entry name" value="P-loop_NTPase"/>
</dbReference>
<comment type="caution">
    <text evidence="5">The sequence shown here is derived from an EMBL/GenBank/DDBJ whole genome shotgun (WGS) entry which is preliminary data.</text>
</comment>
<keyword evidence="2" id="KW-0547">Nucleotide-binding</keyword>
<dbReference type="Pfam" id="PF03459">
    <property type="entry name" value="TOBE"/>
    <property type="match status" value="1"/>
</dbReference>
<dbReference type="InterPro" id="IPR003439">
    <property type="entry name" value="ABC_transporter-like_ATP-bd"/>
</dbReference>
<keyword evidence="1" id="KW-0813">Transport</keyword>
<keyword evidence="3 5" id="KW-0067">ATP-binding</keyword>
<dbReference type="InterPro" id="IPR005116">
    <property type="entry name" value="Transp-assoc_OB_typ1"/>
</dbReference>
<dbReference type="AlphaFoldDB" id="A0A367F9P9"/>
<dbReference type="PANTHER" id="PTHR42781">
    <property type="entry name" value="SPERMIDINE/PUTRESCINE IMPORT ATP-BINDING PROTEIN POTA"/>
    <property type="match status" value="1"/>
</dbReference>
<dbReference type="Gene3D" id="3.40.50.300">
    <property type="entry name" value="P-loop containing nucleotide triphosphate hydrolases"/>
    <property type="match status" value="1"/>
</dbReference>
<dbReference type="GO" id="GO:0016887">
    <property type="term" value="F:ATP hydrolysis activity"/>
    <property type="evidence" value="ECO:0007669"/>
    <property type="project" value="InterPro"/>
</dbReference>
<dbReference type="EMBL" id="QOIL01000019">
    <property type="protein sequence ID" value="RCG26572.1"/>
    <property type="molecule type" value="Genomic_DNA"/>
</dbReference>
<dbReference type="InterPro" id="IPR008995">
    <property type="entry name" value="Mo/tungstate-bd_C_term_dom"/>
</dbReference>
<evidence type="ECO:0000313" key="6">
    <source>
        <dbReference type="Proteomes" id="UP000253094"/>
    </source>
</evidence>
<accession>A0A367F9P9</accession>
<dbReference type="SUPFAM" id="SSF50331">
    <property type="entry name" value="MOP-like"/>
    <property type="match status" value="1"/>
</dbReference>
<feature type="domain" description="ABC transporter" evidence="4">
    <location>
        <begin position="2"/>
        <end position="229"/>
    </location>
</feature>
<dbReference type="Gene3D" id="2.40.50.100">
    <property type="match status" value="1"/>
</dbReference>
<dbReference type="InterPro" id="IPR050093">
    <property type="entry name" value="ABC_SmlMolc_Importer"/>
</dbReference>
<reference evidence="5 6" key="1">
    <citation type="submission" date="2018-06" db="EMBL/GenBank/DDBJ databases">
        <title>Sphaerisporangium craniellae sp. nov., isolated from a marine sponge in the South China Sea.</title>
        <authorList>
            <person name="Li L."/>
        </authorList>
    </citation>
    <scope>NUCLEOTIDE SEQUENCE [LARGE SCALE GENOMIC DNA]</scope>
    <source>
        <strain evidence="5 6">CCTCC AA 208026</strain>
    </source>
</reference>
<sequence length="369" mass="37625">MIDARLVAGHPPFRLDLRLHVAAGEVVALLGPAGCGKTTALRVLAGLTPSLGGYVLLDGAAVHARAPRRRSVAMAGRDPLLFPHLTALDNVAFGPRCQGESPEQARLAASAWLERMDLAARAGALPRELSPGEARRVALARALAARPRILLLDEPLAALDPGELAPARTLLHRHLSGFTGACLLVTGDPLDAMVAADRLLVMDDGVVVQEGAPAEVARRPRTGHAARLAGLNLCRGHAAGRSVSVGGGTEGGGTGSGLDGGTVGGTGAVGGRAVTFTVREALRGPVFVAFPPSAVTLSRAMPGGTPHNLWRGGVEGIEGHGDRVRVRLGGPIAAAADLIPATLADLGLTPGDQVWACVPAAETHAYPAP</sequence>
<gene>
    <name evidence="5" type="ORF">DQ384_29525</name>
</gene>
<evidence type="ECO:0000256" key="2">
    <source>
        <dbReference type="ARBA" id="ARBA00022741"/>
    </source>
</evidence>
<evidence type="ECO:0000256" key="1">
    <source>
        <dbReference type="ARBA" id="ARBA00022448"/>
    </source>
</evidence>
<dbReference type="SUPFAM" id="SSF52540">
    <property type="entry name" value="P-loop containing nucleoside triphosphate hydrolases"/>
    <property type="match status" value="1"/>
</dbReference>
<name>A0A367F9P9_9ACTN</name>
<dbReference type="Pfam" id="PF00005">
    <property type="entry name" value="ABC_tran"/>
    <property type="match status" value="1"/>
</dbReference>
<evidence type="ECO:0000313" key="5">
    <source>
        <dbReference type="EMBL" id="RCG26572.1"/>
    </source>
</evidence>
<dbReference type="RefSeq" id="WP_114032144.1">
    <property type="nucleotide sequence ID" value="NZ_QOIL01000019.1"/>
</dbReference>
<evidence type="ECO:0000256" key="3">
    <source>
        <dbReference type="ARBA" id="ARBA00022840"/>
    </source>
</evidence>
<proteinExistence type="predicted"/>
<dbReference type="OrthoDB" id="7838608at2"/>
<dbReference type="Proteomes" id="UP000253094">
    <property type="component" value="Unassembled WGS sequence"/>
</dbReference>
<dbReference type="SMART" id="SM00382">
    <property type="entry name" value="AAA"/>
    <property type="match status" value="1"/>
</dbReference>
<dbReference type="InterPro" id="IPR003593">
    <property type="entry name" value="AAA+_ATPase"/>
</dbReference>
<dbReference type="InterPro" id="IPR017871">
    <property type="entry name" value="ABC_transporter-like_CS"/>
</dbReference>
<organism evidence="5 6">
    <name type="scientific">Sphaerisporangium album</name>
    <dbReference type="NCBI Taxonomy" id="509200"/>
    <lineage>
        <taxon>Bacteria</taxon>
        <taxon>Bacillati</taxon>
        <taxon>Actinomycetota</taxon>
        <taxon>Actinomycetes</taxon>
        <taxon>Streptosporangiales</taxon>
        <taxon>Streptosporangiaceae</taxon>
        <taxon>Sphaerisporangium</taxon>
    </lineage>
</organism>
<protein>
    <submittedName>
        <fullName evidence="5">ABC transporter ATP-binding protein</fullName>
    </submittedName>
</protein>
<dbReference type="GO" id="GO:0005524">
    <property type="term" value="F:ATP binding"/>
    <property type="evidence" value="ECO:0007669"/>
    <property type="project" value="UniProtKB-KW"/>
</dbReference>
<keyword evidence="6" id="KW-1185">Reference proteome</keyword>
<dbReference type="PANTHER" id="PTHR42781:SF4">
    <property type="entry name" value="SPERMIDINE_PUTRESCINE IMPORT ATP-BINDING PROTEIN POTA"/>
    <property type="match status" value="1"/>
</dbReference>